<evidence type="ECO:0000313" key="1">
    <source>
        <dbReference type="EMBL" id="OAG14996.1"/>
    </source>
</evidence>
<evidence type="ECO:0000313" key="2">
    <source>
        <dbReference type="Proteomes" id="UP000077248"/>
    </source>
</evidence>
<protein>
    <submittedName>
        <fullName evidence="1">Uncharacterized protein</fullName>
    </submittedName>
</protein>
<dbReference type="AlphaFoldDB" id="A0A177D634"/>
<dbReference type="GeneID" id="29113391"/>
<name>A0A177D634_ALTAL</name>
<dbReference type="Proteomes" id="UP000077248">
    <property type="component" value="Unassembled WGS sequence"/>
</dbReference>
<dbReference type="EMBL" id="KV441496">
    <property type="protein sequence ID" value="OAG14996.1"/>
    <property type="molecule type" value="Genomic_DNA"/>
</dbReference>
<dbReference type="KEGG" id="aalt:CC77DRAFT_1054463"/>
<keyword evidence="2" id="KW-1185">Reference proteome</keyword>
<sequence>MKREQRHHKANSWMPRRQWPHSRLNRICTATPAKLVEDVAEDGEESFQKKKCDVGLRFGDERRSSALEWLSAEQVLATSSATWAVTEVLAFQLATPRSFHHRLTVSRITLHALDSGSFLRALKSRPGFLLDESIFTNALSPRDDTVFKRLQQLYATRSVYLHRYSFRYNGHQKSSRRARNATRRFLVFYYSPHRLPSIAELLCHLQIES</sequence>
<reference evidence="1 2" key="1">
    <citation type="submission" date="2016-05" db="EMBL/GenBank/DDBJ databases">
        <title>Comparative analysis of secretome profiles of manganese(II)-oxidizing ascomycete fungi.</title>
        <authorList>
            <consortium name="DOE Joint Genome Institute"/>
            <person name="Zeiner C.A."/>
            <person name="Purvine S.O."/>
            <person name="Zink E.M."/>
            <person name="Wu S."/>
            <person name="Pasa-Tolic L."/>
            <person name="Chaput D.L."/>
            <person name="Haridas S."/>
            <person name="Grigoriev I.V."/>
            <person name="Santelli C.M."/>
            <person name="Hansel C.M."/>
        </authorList>
    </citation>
    <scope>NUCLEOTIDE SEQUENCE [LARGE SCALE GENOMIC DNA]</scope>
    <source>
        <strain evidence="1 2">SRC1lrK2f</strain>
    </source>
</reference>
<organism evidence="1 2">
    <name type="scientific">Alternaria alternata</name>
    <name type="common">Alternaria rot fungus</name>
    <name type="synonym">Torula alternata</name>
    <dbReference type="NCBI Taxonomy" id="5599"/>
    <lineage>
        <taxon>Eukaryota</taxon>
        <taxon>Fungi</taxon>
        <taxon>Dikarya</taxon>
        <taxon>Ascomycota</taxon>
        <taxon>Pezizomycotina</taxon>
        <taxon>Dothideomycetes</taxon>
        <taxon>Pleosporomycetidae</taxon>
        <taxon>Pleosporales</taxon>
        <taxon>Pleosporineae</taxon>
        <taxon>Pleosporaceae</taxon>
        <taxon>Alternaria</taxon>
        <taxon>Alternaria sect. Alternaria</taxon>
        <taxon>Alternaria alternata complex</taxon>
    </lineage>
</organism>
<accession>A0A177D634</accession>
<gene>
    <name evidence="1" type="ORF">CC77DRAFT_1054463</name>
</gene>
<proteinExistence type="predicted"/>
<dbReference type="VEuPathDB" id="FungiDB:CC77DRAFT_1054463"/>
<dbReference type="RefSeq" id="XP_018380417.1">
    <property type="nucleotide sequence ID" value="XM_018527797.1"/>
</dbReference>